<organism evidence="1">
    <name type="scientific">marine metagenome</name>
    <dbReference type="NCBI Taxonomy" id="408172"/>
    <lineage>
        <taxon>unclassified sequences</taxon>
        <taxon>metagenomes</taxon>
        <taxon>ecological metagenomes</taxon>
    </lineage>
</organism>
<feature type="non-terminal residue" evidence="1">
    <location>
        <position position="1"/>
    </location>
</feature>
<sequence>YREWTRTTAEYPKERELEYLLMGLANEVGELLGKHKKEIRGDYVNFTDKLDELGDVCWYLARLFDHYGLSQMEVLHRNFVKLTDRKNRGVIKGSGDKR</sequence>
<dbReference type="EMBL" id="UINC01227698">
    <property type="protein sequence ID" value="SVE58693.1"/>
    <property type="molecule type" value="Genomic_DNA"/>
</dbReference>
<name>A0A383EQF6_9ZZZZ</name>
<dbReference type="Gene3D" id="1.10.287.1080">
    <property type="entry name" value="MazG-like"/>
    <property type="match status" value="1"/>
</dbReference>
<protein>
    <submittedName>
        <fullName evidence="1">Uncharacterized protein</fullName>
    </submittedName>
</protein>
<accession>A0A383EQF6</accession>
<dbReference type="AlphaFoldDB" id="A0A383EQF6"/>
<reference evidence="1" key="1">
    <citation type="submission" date="2018-05" db="EMBL/GenBank/DDBJ databases">
        <authorList>
            <person name="Lanie J.A."/>
            <person name="Ng W.-L."/>
            <person name="Kazmierczak K.M."/>
            <person name="Andrzejewski T.M."/>
            <person name="Davidsen T.M."/>
            <person name="Wayne K.J."/>
            <person name="Tettelin H."/>
            <person name="Glass J.I."/>
            <person name="Rusch D."/>
            <person name="Podicherti R."/>
            <person name="Tsui H.-C.T."/>
            <person name="Winkler M.E."/>
        </authorList>
    </citation>
    <scope>NUCLEOTIDE SEQUENCE</scope>
</reference>
<gene>
    <name evidence="1" type="ORF">METZ01_LOCUS511547</name>
</gene>
<proteinExistence type="predicted"/>
<dbReference type="SUPFAM" id="SSF101386">
    <property type="entry name" value="all-alpha NTP pyrophosphatases"/>
    <property type="match status" value="1"/>
</dbReference>
<dbReference type="InterPro" id="IPR011379">
    <property type="entry name" value="MazG-related_GP37"/>
</dbReference>
<evidence type="ECO:0000313" key="1">
    <source>
        <dbReference type="EMBL" id="SVE58693.1"/>
    </source>
</evidence>
<dbReference type="PIRSF" id="PIRSF006639">
    <property type="entry name" value="UCP006639_pph"/>
    <property type="match status" value="1"/>
</dbReference>